<feature type="compositionally biased region" description="Acidic residues" evidence="1">
    <location>
        <begin position="1"/>
        <end position="10"/>
    </location>
</feature>
<feature type="region of interest" description="Disordered" evidence="1">
    <location>
        <begin position="1"/>
        <end position="41"/>
    </location>
</feature>
<dbReference type="AlphaFoldDB" id="A0A0C9U597"/>
<sequence>ESETEEEDVDLTNIIRGGTNGERESSSSHSLPQDQDQGSSQFVEQTLPSQFVDLFESQENESLAELLS</sequence>
<dbReference type="HOGENOM" id="CLU_2801149_0_0_1"/>
<name>A0A0C9U597_SPHS4</name>
<evidence type="ECO:0000313" key="3">
    <source>
        <dbReference type="Proteomes" id="UP000054279"/>
    </source>
</evidence>
<dbReference type="Proteomes" id="UP000054279">
    <property type="component" value="Unassembled WGS sequence"/>
</dbReference>
<feature type="compositionally biased region" description="Polar residues" evidence="1">
    <location>
        <begin position="27"/>
        <end position="41"/>
    </location>
</feature>
<keyword evidence="3" id="KW-1185">Reference proteome</keyword>
<organism evidence="2 3">
    <name type="scientific">Sphaerobolus stellatus (strain SS14)</name>
    <dbReference type="NCBI Taxonomy" id="990650"/>
    <lineage>
        <taxon>Eukaryota</taxon>
        <taxon>Fungi</taxon>
        <taxon>Dikarya</taxon>
        <taxon>Basidiomycota</taxon>
        <taxon>Agaricomycotina</taxon>
        <taxon>Agaricomycetes</taxon>
        <taxon>Phallomycetidae</taxon>
        <taxon>Geastrales</taxon>
        <taxon>Sphaerobolaceae</taxon>
        <taxon>Sphaerobolus</taxon>
    </lineage>
</organism>
<evidence type="ECO:0000313" key="2">
    <source>
        <dbReference type="EMBL" id="KIJ24292.1"/>
    </source>
</evidence>
<proteinExistence type="predicted"/>
<protein>
    <submittedName>
        <fullName evidence="2">Uncharacterized protein</fullName>
    </submittedName>
</protein>
<gene>
    <name evidence="2" type="ORF">M422DRAFT_785905</name>
</gene>
<reference evidence="2 3" key="1">
    <citation type="submission" date="2014-06" db="EMBL/GenBank/DDBJ databases">
        <title>Evolutionary Origins and Diversification of the Mycorrhizal Mutualists.</title>
        <authorList>
            <consortium name="DOE Joint Genome Institute"/>
            <consortium name="Mycorrhizal Genomics Consortium"/>
            <person name="Kohler A."/>
            <person name="Kuo A."/>
            <person name="Nagy L.G."/>
            <person name="Floudas D."/>
            <person name="Copeland A."/>
            <person name="Barry K.W."/>
            <person name="Cichocki N."/>
            <person name="Veneault-Fourrey C."/>
            <person name="LaButti K."/>
            <person name="Lindquist E.A."/>
            <person name="Lipzen A."/>
            <person name="Lundell T."/>
            <person name="Morin E."/>
            <person name="Murat C."/>
            <person name="Riley R."/>
            <person name="Ohm R."/>
            <person name="Sun H."/>
            <person name="Tunlid A."/>
            <person name="Henrissat B."/>
            <person name="Grigoriev I.V."/>
            <person name="Hibbett D.S."/>
            <person name="Martin F."/>
        </authorList>
    </citation>
    <scope>NUCLEOTIDE SEQUENCE [LARGE SCALE GENOMIC DNA]</scope>
    <source>
        <strain evidence="2 3">SS14</strain>
    </source>
</reference>
<feature type="non-terminal residue" evidence="2">
    <location>
        <position position="1"/>
    </location>
</feature>
<dbReference type="EMBL" id="KN837506">
    <property type="protein sequence ID" value="KIJ24292.1"/>
    <property type="molecule type" value="Genomic_DNA"/>
</dbReference>
<evidence type="ECO:0000256" key="1">
    <source>
        <dbReference type="SAM" id="MobiDB-lite"/>
    </source>
</evidence>
<accession>A0A0C9U597</accession>